<accession>A0A6A6JWA6</accession>
<dbReference type="GO" id="GO:0006139">
    <property type="term" value="P:nucleobase-containing compound metabolic process"/>
    <property type="evidence" value="ECO:0007669"/>
    <property type="project" value="UniProtKB-ARBA"/>
</dbReference>
<feature type="region of interest" description="Disordered" evidence="1">
    <location>
        <begin position="128"/>
        <end position="187"/>
    </location>
</feature>
<protein>
    <submittedName>
        <fullName evidence="2">Uncharacterized protein</fullName>
    </submittedName>
</protein>
<evidence type="ECO:0000256" key="1">
    <source>
        <dbReference type="SAM" id="MobiDB-lite"/>
    </source>
</evidence>
<gene>
    <name evidence="2" type="ORF">EI97DRAFT_464125</name>
</gene>
<dbReference type="SUPFAM" id="SSF53927">
    <property type="entry name" value="Cytidine deaminase-like"/>
    <property type="match status" value="1"/>
</dbReference>
<dbReference type="InterPro" id="IPR016193">
    <property type="entry name" value="Cytidine_deaminase-like"/>
</dbReference>
<feature type="compositionally biased region" description="Pro residues" evidence="1">
    <location>
        <begin position="247"/>
        <end position="259"/>
    </location>
</feature>
<keyword evidence="3" id="KW-1185">Reference proteome</keyword>
<sequence>MKTDNYLTLCLEQAAKSPLHFRHGCIIVRGGKIIGQGYNDYRPGFNGGTVKSGRLPTRSVTSLHASNSKKAAKDQYKINPSCNAGSNSSKGTFTPFETTGSGVQANTPLFMHSEMMAIHSALSASTTHASSSLSSQKPNVKLQGGSKRKLRQQQQQALKVSKPKPQPTVITTGRPRGSTRSLSDRKKYPRLHGADLYVARLGYKSAATPANSTPCCTTAEIDIPTNPSPSATPHRKTGSLHEELTQPGPPTSSTPPPPATDFSDGPSVLASRPCYRCISCMATVGIKRVFWTTSSGAWEGAKVRDLVDAMDNLAAAHGGKGDTNDGSVGSSAIKDVFVTKHEVLKLRRALRMG</sequence>
<evidence type="ECO:0000313" key="2">
    <source>
        <dbReference type="EMBL" id="KAF2280098.1"/>
    </source>
</evidence>
<reference evidence="2" key="1">
    <citation type="journal article" date="2020" name="Stud. Mycol.">
        <title>101 Dothideomycetes genomes: a test case for predicting lifestyles and emergence of pathogens.</title>
        <authorList>
            <person name="Haridas S."/>
            <person name="Albert R."/>
            <person name="Binder M."/>
            <person name="Bloem J."/>
            <person name="Labutti K."/>
            <person name="Salamov A."/>
            <person name="Andreopoulos B."/>
            <person name="Baker S."/>
            <person name="Barry K."/>
            <person name="Bills G."/>
            <person name="Bluhm B."/>
            <person name="Cannon C."/>
            <person name="Castanera R."/>
            <person name="Culley D."/>
            <person name="Daum C."/>
            <person name="Ezra D."/>
            <person name="Gonzalez J."/>
            <person name="Henrissat B."/>
            <person name="Kuo A."/>
            <person name="Liang C."/>
            <person name="Lipzen A."/>
            <person name="Lutzoni F."/>
            <person name="Magnuson J."/>
            <person name="Mondo S."/>
            <person name="Nolan M."/>
            <person name="Ohm R."/>
            <person name="Pangilinan J."/>
            <person name="Park H.-J."/>
            <person name="Ramirez L."/>
            <person name="Alfaro M."/>
            <person name="Sun H."/>
            <person name="Tritt A."/>
            <person name="Yoshinaga Y."/>
            <person name="Zwiers L.-H."/>
            <person name="Turgeon B."/>
            <person name="Goodwin S."/>
            <person name="Spatafora J."/>
            <person name="Crous P."/>
            <person name="Grigoriev I."/>
        </authorList>
    </citation>
    <scope>NUCLEOTIDE SEQUENCE</scope>
    <source>
        <strain evidence="2">CBS 379.55</strain>
    </source>
</reference>
<dbReference type="AlphaFoldDB" id="A0A6A6JWA6"/>
<dbReference type="OrthoDB" id="9972196at2759"/>
<feature type="region of interest" description="Disordered" evidence="1">
    <location>
        <begin position="218"/>
        <end position="265"/>
    </location>
</feature>
<dbReference type="RefSeq" id="XP_033657636.1">
    <property type="nucleotide sequence ID" value="XM_033801400.1"/>
</dbReference>
<dbReference type="EMBL" id="ML986485">
    <property type="protein sequence ID" value="KAF2280098.1"/>
    <property type="molecule type" value="Genomic_DNA"/>
</dbReference>
<dbReference type="GO" id="GO:0003824">
    <property type="term" value="F:catalytic activity"/>
    <property type="evidence" value="ECO:0007669"/>
    <property type="project" value="InterPro"/>
</dbReference>
<organism evidence="2 3">
    <name type="scientific">Westerdykella ornata</name>
    <dbReference type="NCBI Taxonomy" id="318751"/>
    <lineage>
        <taxon>Eukaryota</taxon>
        <taxon>Fungi</taxon>
        <taxon>Dikarya</taxon>
        <taxon>Ascomycota</taxon>
        <taxon>Pezizomycotina</taxon>
        <taxon>Dothideomycetes</taxon>
        <taxon>Pleosporomycetidae</taxon>
        <taxon>Pleosporales</taxon>
        <taxon>Sporormiaceae</taxon>
        <taxon>Westerdykella</taxon>
    </lineage>
</organism>
<evidence type="ECO:0000313" key="3">
    <source>
        <dbReference type="Proteomes" id="UP000800097"/>
    </source>
</evidence>
<proteinExistence type="predicted"/>
<name>A0A6A6JWA6_WESOR</name>
<dbReference type="Gene3D" id="3.40.140.10">
    <property type="entry name" value="Cytidine Deaminase, domain 2"/>
    <property type="match status" value="1"/>
</dbReference>
<dbReference type="Proteomes" id="UP000800097">
    <property type="component" value="Unassembled WGS sequence"/>
</dbReference>
<dbReference type="GeneID" id="54554575"/>